<organism evidence="3 4">
    <name type="scientific">Owenia fusiformis</name>
    <name type="common">Polychaete worm</name>
    <dbReference type="NCBI Taxonomy" id="6347"/>
    <lineage>
        <taxon>Eukaryota</taxon>
        <taxon>Metazoa</taxon>
        <taxon>Spiralia</taxon>
        <taxon>Lophotrochozoa</taxon>
        <taxon>Annelida</taxon>
        <taxon>Polychaeta</taxon>
        <taxon>Sedentaria</taxon>
        <taxon>Canalipalpata</taxon>
        <taxon>Sabellida</taxon>
        <taxon>Oweniida</taxon>
        <taxon>Oweniidae</taxon>
        <taxon>Owenia</taxon>
    </lineage>
</organism>
<comment type="caution">
    <text evidence="3">The sequence shown here is derived from an EMBL/GenBank/DDBJ whole genome shotgun (WGS) entry which is preliminary data.</text>
</comment>
<accession>A0A8J1T554</accession>
<dbReference type="GO" id="GO:0048812">
    <property type="term" value="P:neuron projection morphogenesis"/>
    <property type="evidence" value="ECO:0007669"/>
    <property type="project" value="TreeGrafter"/>
</dbReference>
<feature type="compositionally biased region" description="Basic and acidic residues" evidence="2">
    <location>
        <begin position="479"/>
        <end position="488"/>
    </location>
</feature>
<dbReference type="GO" id="GO:0005737">
    <property type="term" value="C:cytoplasm"/>
    <property type="evidence" value="ECO:0007669"/>
    <property type="project" value="TreeGrafter"/>
</dbReference>
<evidence type="ECO:0000256" key="1">
    <source>
        <dbReference type="SAM" id="Coils"/>
    </source>
</evidence>
<dbReference type="Proteomes" id="UP000749559">
    <property type="component" value="Unassembled WGS sequence"/>
</dbReference>
<feature type="coiled-coil region" evidence="1">
    <location>
        <begin position="273"/>
        <end position="362"/>
    </location>
</feature>
<keyword evidence="1" id="KW-0175">Coiled coil</keyword>
<evidence type="ECO:0000256" key="2">
    <source>
        <dbReference type="SAM" id="MobiDB-lite"/>
    </source>
</evidence>
<reference evidence="3" key="1">
    <citation type="submission" date="2022-03" db="EMBL/GenBank/DDBJ databases">
        <authorList>
            <person name="Martin C."/>
        </authorList>
    </citation>
    <scope>NUCLEOTIDE SEQUENCE</scope>
</reference>
<keyword evidence="4" id="KW-1185">Reference proteome</keyword>
<feature type="coiled-coil region" evidence="1">
    <location>
        <begin position="141"/>
        <end position="189"/>
    </location>
</feature>
<dbReference type="InterPro" id="IPR024849">
    <property type="entry name" value="Shootin-1"/>
</dbReference>
<dbReference type="PANTHER" id="PTHR46606">
    <property type="entry name" value="SHOOTIN-1"/>
    <property type="match status" value="1"/>
</dbReference>
<proteinExistence type="predicted"/>
<sequence length="488" mass="56865">MADETSLWKKKYETSEFRFGQLKRLANKAVGDYEDLKRRYEKLEEQKEELIKRLNEAEELVGKSKNVLEHAYAEYSELDSERELAAECSKQAENYAKQVVKENKSLNKQNKYLKRQSQAILMKYGAVDIPLDDPIDQEKDEAEKEDFLEDLRARNEALEKENAESKRQIRELTEQVKAQIDNAAVLTAKHERERAALLKTQKTVAAQSKSLKQFQRVSMMAYSEFNDLREKYETEQTCREEAERFASKMFSQKNAMARESQIVLNSVASDKRLMDALNDIDKLTQDLEKEKKEKEIKIQQLRELLDSNESEKNVSRLEEQVTWFTEQQELLQKQLMETERKASAMEEENRKLISKMTKMEEDRLKPPVAPPPPPIPAPTLFTPLRKMMQNKKKKILEGNQVPVTPQMNDVLKDMMKRIKDGEALLKTRKEPAQRRPSEPIIGMSSKAFDEMGNMLSMLRKRSRSSGDIMETVENENSELAEKLNARRK</sequence>
<feature type="coiled-coil region" evidence="1">
    <location>
        <begin position="26"/>
        <end position="116"/>
    </location>
</feature>
<dbReference type="GO" id="GO:0031252">
    <property type="term" value="C:cell leading edge"/>
    <property type="evidence" value="ECO:0007669"/>
    <property type="project" value="TreeGrafter"/>
</dbReference>
<feature type="region of interest" description="Disordered" evidence="2">
    <location>
        <begin position="460"/>
        <end position="488"/>
    </location>
</feature>
<dbReference type="GO" id="GO:0044295">
    <property type="term" value="C:axonal growth cone"/>
    <property type="evidence" value="ECO:0007669"/>
    <property type="project" value="TreeGrafter"/>
</dbReference>
<evidence type="ECO:0000313" key="3">
    <source>
        <dbReference type="EMBL" id="CAH1784879.1"/>
    </source>
</evidence>
<dbReference type="GO" id="GO:2001224">
    <property type="term" value="P:positive regulation of neuron migration"/>
    <property type="evidence" value="ECO:0007669"/>
    <property type="project" value="TreeGrafter"/>
</dbReference>
<name>A0A8J1T554_OWEFU</name>
<dbReference type="OrthoDB" id="6111338at2759"/>
<dbReference type="EMBL" id="CAIIXF020000005">
    <property type="protein sequence ID" value="CAH1784879.1"/>
    <property type="molecule type" value="Genomic_DNA"/>
</dbReference>
<protein>
    <submittedName>
        <fullName evidence="3">Uncharacterized protein</fullName>
    </submittedName>
</protein>
<dbReference type="AlphaFoldDB" id="A0A8J1T554"/>
<gene>
    <name evidence="3" type="ORF">OFUS_LOCUS11005</name>
</gene>
<dbReference type="PANTHER" id="PTHR46606:SF5">
    <property type="entry name" value="SHOOTIN-1"/>
    <property type="match status" value="1"/>
</dbReference>
<feature type="non-terminal residue" evidence="3">
    <location>
        <position position="488"/>
    </location>
</feature>
<evidence type="ECO:0000313" key="4">
    <source>
        <dbReference type="Proteomes" id="UP000749559"/>
    </source>
</evidence>